<evidence type="ECO:0000313" key="2">
    <source>
        <dbReference type="Proteomes" id="UP000324222"/>
    </source>
</evidence>
<gene>
    <name evidence="1" type="ORF">E2C01_074831</name>
</gene>
<dbReference type="Proteomes" id="UP000324222">
    <property type="component" value="Unassembled WGS sequence"/>
</dbReference>
<proteinExistence type="predicted"/>
<organism evidence="1 2">
    <name type="scientific">Portunus trituberculatus</name>
    <name type="common">Swimming crab</name>
    <name type="synonym">Neptunus trituberculatus</name>
    <dbReference type="NCBI Taxonomy" id="210409"/>
    <lineage>
        <taxon>Eukaryota</taxon>
        <taxon>Metazoa</taxon>
        <taxon>Ecdysozoa</taxon>
        <taxon>Arthropoda</taxon>
        <taxon>Crustacea</taxon>
        <taxon>Multicrustacea</taxon>
        <taxon>Malacostraca</taxon>
        <taxon>Eumalacostraca</taxon>
        <taxon>Eucarida</taxon>
        <taxon>Decapoda</taxon>
        <taxon>Pleocyemata</taxon>
        <taxon>Brachyura</taxon>
        <taxon>Eubrachyura</taxon>
        <taxon>Portunoidea</taxon>
        <taxon>Portunidae</taxon>
        <taxon>Portuninae</taxon>
        <taxon>Portunus</taxon>
    </lineage>
</organism>
<keyword evidence="2" id="KW-1185">Reference proteome</keyword>
<comment type="caution">
    <text evidence="1">The sequence shown here is derived from an EMBL/GenBank/DDBJ whole genome shotgun (WGS) entry which is preliminary data.</text>
</comment>
<dbReference type="AlphaFoldDB" id="A0A5B7IFA8"/>
<dbReference type="EMBL" id="VSRR010053506">
    <property type="protein sequence ID" value="MPC80257.1"/>
    <property type="molecule type" value="Genomic_DNA"/>
</dbReference>
<protein>
    <submittedName>
        <fullName evidence="1">Uncharacterized protein</fullName>
    </submittedName>
</protein>
<accession>A0A5B7IFA8</accession>
<evidence type="ECO:0000313" key="1">
    <source>
        <dbReference type="EMBL" id="MPC80257.1"/>
    </source>
</evidence>
<reference evidence="1 2" key="1">
    <citation type="submission" date="2019-05" db="EMBL/GenBank/DDBJ databases">
        <title>Another draft genome of Portunus trituberculatus and its Hox gene families provides insights of decapod evolution.</title>
        <authorList>
            <person name="Jeong J.-H."/>
            <person name="Song I."/>
            <person name="Kim S."/>
            <person name="Choi T."/>
            <person name="Kim D."/>
            <person name="Ryu S."/>
            <person name="Kim W."/>
        </authorList>
    </citation>
    <scope>NUCLEOTIDE SEQUENCE [LARGE SCALE GENOMIC DNA]</scope>
    <source>
        <tissue evidence="1">Muscle</tissue>
    </source>
</reference>
<sequence length="86" mass="9375">MTSSQHPLSPEPVLSDLTGRNCCFGRCLLPPPDACYRAPSHDIMGYLSAHWPKPPSRPDQFGYHVFGYSAAISATIGRDSRGLSVQ</sequence>
<name>A0A5B7IFA8_PORTR</name>